<dbReference type="GeneTree" id="ENSGT00990000205530"/>
<dbReference type="OMA" id="AFQALAX"/>
<reference evidence="2" key="1">
    <citation type="submission" date="2003-08" db="EMBL/GenBank/DDBJ databases">
        <authorList>
            <person name="Birren B."/>
            <person name="Nusbaum C."/>
            <person name="Abebe A."/>
            <person name="Abouelleil A."/>
            <person name="Adekoya E."/>
            <person name="Ait-zahra M."/>
            <person name="Allen N."/>
            <person name="Allen T."/>
            <person name="An P."/>
            <person name="Anderson M."/>
            <person name="Anderson S."/>
            <person name="Arachchi H."/>
            <person name="Armbruster J."/>
            <person name="Bachantsang P."/>
            <person name="Baldwin J."/>
            <person name="Barry A."/>
            <person name="Bayul T."/>
            <person name="Blitshsteyn B."/>
            <person name="Bloom T."/>
            <person name="Blye J."/>
            <person name="Boguslavskiy L."/>
            <person name="Borowsky M."/>
            <person name="Boukhgalter B."/>
            <person name="Brunache A."/>
            <person name="Butler J."/>
            <person name="Calixte N."/>
            <person name="Calvo S."/>
            <person name="Camarata J."/>
            <person name="Campo K."/>
            <person name="Chang J."/>
            <person name="Cheshatsang Y."/>
            <person name="Citroen M."/>
            <person name="Collymore A."/>
            <person name="Considine T."/>
            <person name="Cook A."/>
            <person name="Cooke P."/>
            <person name="Corum B."/>
            <person name="Cuomo C."/>
            <person name="David R."/>
            <person name="Dawoe T."/>
            <person name="Degray S."/>
            <person name="Dodge S."/>
            <person name="Dooley K."/>
            <person name="Dorje P."/>
            <person name="Dorjee K."/>
            <person name="Dorris L."/>
            <person name="Duffey N."/>
            <person name="Dupes A."/>
            <person name="Elkins T."/>
            <person name="Engels R."/>
            <person name="Erickson J."/>
            <person name="Farina A."/>
            <person name="Faro S."/>
            <person name="Ferreira P."/>
            <person name="Fischer H."/>
            <person name="Fitzgerald M."/>
            <person name="Foley K."/>
            <person name="Gage D."/>
            <person name="Galagan J."/>
            <person name="Gearin G."/>
            <person name="Gnerre S."/>
            <person name="Gnirke A."/>
            <person name="Goyette A."/>
            <person name="Graham J."/>
            <person name="Grandbois E."/>
            <person name="Gyaltsen K."/>
            <person name="Hafez N."/>
            <person name="Hagopian D."/>
            <person name="Hagos B."/>
            <person name="Hall J."/>
            <person name="Hatcher B."/>
            <person name="Heller A."/>
            <person name="Higgins H."/>
            <person name="Honan T."/>
            <person name="Horn A."/>
            <person name="Houde N."/>
            <person name="Hughes L."/>
            <person name="Hulme W."/>
            <person name="Husby E."/>
            <person name="Iliev I."/>
            <person name="Jaffe D."/>
            <person name="Jones C."/>
            <person name="Kamal M."/>
            <person name="Kamat A."/>
            <person name="Kamvysselis M."/>
            <person name="Karlsson E."/>
            <person name="Kells C."/>
            <person name="Kieu A."/>
            <person name="Kisner P."/>
            <person name="Kodira C."/>
            <person name="Kulbokas E."/>
            <person name="Labutti K."/>
            <person name="Lama D."/>
            <person name="Landers T."/>
            <person name="Leger J."/>
            <person name="Levine S."/>
            <person name="Lewis D."/>
            <person name="Lewis T."/>
            <person name="Lindblad-toh K."/>
            <person name="Liu X."/>
            <person name="Lokyitsang T."/>
            <person name="Lokyitsang Y."/>
            <person name="Lucien O."/>
            <person name="Lui A."/>
            <person name="Ma L.J."/>
            <person name="Mabbitt R."/>
            <person name="Macdonald J."/>
            <person name="Maclean C."/>
            <person name="Major J."/>
            <person name="Manning J."/>
            <person name="Marabella R."/>
            <person name="Maru K."/>
            <person name="Matthews C."/>
            <person name="Mauceli E."/>
            <person name="Mccarthy M."/>
            <person name="Mcdonough S."/>
            <person name="Mcghee T."/>
            <person name="Meldrim J."/>
            <person name="Meneus L."/>
            <person name="Mesirov J."/>
            <person name="Mihalev A."/>
            <person name="Mihova T."/>
            <person name="Mikkelsen T."/>
            <person name="Mlenga V."/>
            <person name="Moru K."/>
            <person name="Mozes J."/>
            <person name="Mulrain L."/>
            <person name="Munson G."/>
            <person name="Naylor J."/>
            <person name="Newes C."/>
            <person name="Nguyen C."/>
            <person name="Nguyen N."/>
            <person name="Nguyen T."/>
            <person name="Nicol R."/>
            <person name="Nielsen C."/>
            <person name="Nizzari M."/>
            <person name="Norbu C."/>
            <person name="Norbu N."/>
            <person name="O'donnell P."/>
            <person name="Okoawo O."/>
            <person name="O'leary S."/>
            <person name="Omotosho B."/>
            <person name="O'neill K."/>
            <person name="Osman S."/>
            <person name="Parker S."/>
            <person name="Perrin D."/>
            <person name="Phunkhang P."/>
            <person name="Piqani B."/>
            <person name="Purcell S."/>
            <person name="Rachupka T."/>
            <person name="Ramasamy U."/>
            <person name="Rameau R."/>
            <person name="Ray V."/>
            <person name="Raymond C."/>
            <person name="Retta R."/>
            <person name="Richardson S."/>
            <person name="Rise C."/>
            <person name="Rodriguez J."/>
            <person name="Rogers J."/>
            <person name="Rogov P."/>
            <person name="Rutman M."/>
            <person name="Schupbach R."/>
            <person name="Seaman C."/>
            <person name="Settipalli S."/>
            <person name="Sharpe T."/>
            <person name="Sheridan J."/>
            <person name="Sherpa N."/>
            <person name="Shi J."/>
            <person name="Smirnov S."/>
            <person name="Smith C."/>
            <person name="Sougnez C."/>
            <person name="Spencer B."/>
            <person name="Stalker J."/>
            <person name="Stange-thomann N."/>
            <person name="Stavropoulos S."/>
            <person name="Stetson K."/>
            <person name="Stone C."/>
            <person name="Stone S."/>
            <person name="Stubbs M."/>
            <person name="Talamas J."/>
            <person name="Tchuinga P."/>
            <person name="Tenzing P."/>
            <person name="Tesfaye S."/>
            <person name="Theodore J."/>
            <person name="Thoulutsang Y."/>
            <person name="Topham K."/>
            <person name="Towey S."/>
            <person name="Tsamla T."/>
            <person name="Tsomo N."/>
            <person name="Vallee D."/>
            <person name="Vassiliev H."/>
            <person name="Venkataraman V."/>
            <person name="Vinson J."/>
            <person name="Vo A."/>
            <person name="Wade C."/>
            <person name="Wang S."/>
            <person name="Wangchuk T."/>
            <person name="Wangdi T."/>
            <person name="Whittaker C."/>
            <person name="Wilkinson J."/>
            <person name="Wu Y."/>
            <person name="Wyman D."/>
            <person name="Yadav S."/>
            <person name="Yang S."/>
            <person name="Yang X."/>
            <person name="Yeager S."/>
            <person name="Yee E."/>
            <person name="Young G."/>
            <person name="Zainoun J."/>
            <person name="Zembeck L."/>
            <person name="Zimmer A."/>
            <person name="Zody M."/>
            <person name="Lander E."/>
        </authorList>
    </citation>
    <scope>NUCLEOTIDE SEQUENCE [LARGE SCALE GENOMIC DNA]</scope>
</reference>
<dbReference type="Proteomes" id="UP000007875">
    <property type="component" value="Unassembled WGS sequence"/>
</dbReference>
<name>H2YY97_CIOSA</name>
<dbReference type="PANTHER" id="PTHR33667:SF7">
    <property type="entry name" value="RIKEN CDNA 1810020O05 GENE"/>
    <property type="match status" value="1"/>
</dbReference>
<reference evidence="1" key="3">
    <citation type="submission" date="2025-09" db="UniProtKB">
        <authorList>
            <consortium name="Ensembl"/>
        </authorList>
    </citation>
    <scope>IDENTIFICATION</scope>
</reference>
<dbReference type="STRING" id="51511.ENSCSAVP00000010308"/>
<protein>
    <submittedName>
        <fullName evidence="1">Uncharacterized protein</fullName>
    </submittedName>
</protein>
<sequence>MPNQVCPFSRVVYYFSYSNKALLKQIEEYVSTANAKALKLDHFEKDVLDAALSTYKLSIEQKKSRTLDVITGFHVIDGNLHWLVLEGIKNGAMVGLHQHAQRNQPKDNKVLVHLFDSSMTFSKRLYAGLDVDLCRVRLHQPITEILKQPLLYVRDMVPKKCLDCITKMHQITSLKKLRDVVHSNSFPTSEMVISMSREFGVPLTYDDFEEQHKENVETAKLADPQMEPAEVEI</sequence>
<dbReference type="AlphaFoldDB" id="H2YY97"/>
<dbReference type="HOGENOM" id="CLU_1192213_0_0_1"/>
<dbReference type="eggNOG" id="ENOG502QU03">
    <property type="taxonomic scope" value="Eukaryota"/>
</dbReference>
<evidence type="ECO:0000313" key="1">
    <source>
        <dbReference type="Ensembl" id="ENSCSAVP00000010308.1"/>
    </source>
</evidence>
<dbReference type="PANTHER" id="PTHR33667">
    <property type="entry name" value="SI:DKEY-57N24.6"/>
    <property type="match status" value="1"/>
</dbReference>
<dbReference type="InParanoid" id="H2YY97"/>
<reference evidence="1" key="2">
    <citation type="submission" date="2025-08" db="UniProtKB">
        <authorList>
            <consortium name="Ensembl"/>
        </authorList>
    </citation>
    <scope>IDENTIFICATION</scope>
</reference>
<evidence type="ECO:0000313" key="2">
    <source>
        <dbReference type="Proteomes" id="UP000007875"/>
    </source>
</evidence>
<organism evidence="1 2">
    <name type="scientific">Ciona savignyi</name>
    <name type="common">Pacific transparent sea squirt</name>
    <dbReference type="NCBI Taxonomy" id="51511"/>
    <lineage>
        <taxon>Eukaryota</taxon>
        <taxon>Metazoa</taxon>
        <taxon>Chordata</taxon>
        <taxon>Tunicata</taxon>
        <taxon>Ascidiacea</taxon>
        <taxon>Phlebobranchia</taxon>
        <taxon>Cionidae</taxon>
        <taxon>Ciona</taxon>
    </lineage>
</organism>
<dbReference type="Ensembl" id="ENSCSAVT00000010433.1">
    <property type="protein sequence ID" value="ENSCSAVP00000010308.1"/>
    <property type="gene ID" value="ENSCSAVG00000006075.1"/>
</dbReference>
<accession>H2YY97</accession>
<keyword evidence="2" id="KW-1185">Reference proteome</keyword>
<proteinExistence type="predicted"/>